<dbReference type="RefSeq" id="WP_190932370.1">
    <property type="nucleotide sequence ID" value="NZ_JACXJA010000069.1"/>
</dbReference>
<gene>
    <name evidence="2" type="ORF">IDH45_32780</name>
</gene>
<dbReference type="EMBL" id="JACXJA010000069">
    <property type="protein sequence ID" value="MBD2866755.1"/>
    <property type="molecule type" value="Genomic_DNA"/>
</dbReference>
<organism evidence="2 3">
    <name type="scientific">Paenibacillus oceani</name>
    <dbReference type="NCBI Taxonomy" id="2772510"/>
    <lineage>
        <taxon>Bacteria</taxon>
        <taxon>Bacillati</taxon>
        <taxon>Bacillota</taxon>
        <taxon>Bacilli</taxon>
        <taxon>Bacillales</taxon>
        <taxon>Paenibacillaceae</taxon>
        <taxon>Paenibacillus</taxon>
    </lineage>
</organism>
<dbReference type="PANTHER" id="PTHR30231:SF41">
    <property type="entry name" value="DNA POLYMERASE III SUBUNIT EPSILON"/>
    <property type="match status" value="1"/>
</dbReference>
<sequence length="232" mass="25568">MNVTFLSSELYRVDGLRISGLQDRAYCVFDLEGTGIDYTKEYITQIGAIRIERGTIPEGGRFSSLVRSPKPIPPAIELLTGITNADMARAPGFPEVYADFVRFAGDAVLVTQAGYEYDIHLLQKQCGMSGLPMAGNPVIDTKAMFTHIHPEIDAVVSTDFLLNYYSIDADDVPRHDALSDSVLIGRILLRILDEYRERGLDELDLTRGLTVRRFRLPPLATADTDQAGAANG</sequence>
<dbReference type="Pfam" id="PF00929">
    <property type="entry name" value="RNase_T"/>
    <property type="match status" value="1"/>
</dbReference>
<evidence type="ECO:0000259" key="1">
    <source>
        <dbReference type="SMART" id="SM00479"/>
    </source>
</evidence>
<protein>
    <submittedName>
        <fullName evidence="2">3'-5' exonuclease</fullName>
    </submittedName>
</protein>
<keyword evidence="3" id="KW-1185">Reference proteome</keyword>
<dbReference type="Gene3D" id="3.30.420.10">
    <property type="entry name" value="Ribonuclease H-like superfamily/Ribonuclease H"/>
    <property type="match status" value="1"/>
</dbReference>
<dbReference type="CDD" id="cd06127">
    <property type="entry name" value="DEDDh"/>
    <property type="match status" value="1"/>
</dbReference>
<reference evidence="2" key="1">
    <citation type="submission" date="2020-09" db="EMBL/GenBank/DDBJ databases">
        <title>A novel bacterium of genus Paenibacillus, isolated from South China Sea.</title>
        <authorList>
            <person name="Huang H."/>
            <person name="Mo K."/>
            <person name="Hu Y."/>
        </authorList>
    </citation>
    <scope>NUCLEOTIDE SEQUENCE</scope>
    <source>
        <strain evidence="2">IB182363</strain>
    </source>
</reference>
<keyword evidence="2" id="KW-0378">Hydrolase</keyword>
<dbReference type="SUPFAM" id="SSF53098">
    <property type="entry name" value="Ribonuclease H-like"/>
    <property type="match status" value="1"/>
</dbReference>
<evidence type="ECO:0000313" key="2">
    <source>
        <dbReference type="EMBL" id="MBD2866755.1"/>
    </source>
</evidence>
<dbReference type="GO" id="GO:0045004">
    <property type="term" value="P:DNA replication proofreading"/>
    <property type="evidence" value="ECO:0007669"/>
    <property type="project" value="TreeGrafter"/>
</dbReference>
<dbReference type="InterPro" id="IPR012337">
    <property type="entry name" value="RNaseH-like_sf"/>
</dbReference>
<keyword evidence="2" id="KW-0269">Exonuclease</keyword>
<proteinExistence type="predicted"/>
<accession>A0A927CJC6</accession>
<dbReference type="PANTHER" id="PTHR30231">
    <property type="entry name" value="DNA POLYMERASE III SUBUNIT EPSILON"/>
    <property type="match status" value="1"/>
</dbReference>
<dbReference type="AlphaFoldDB" id="A0A927CJC6"/>
<dbReference type="InterPro" id="IPR013520">
    <property type="entry name" value="Ribonucl_H"/>
</dbReference>
<evidence type="ECO:0000313" key="3">
    <source>
        <dbReference type="Proteomes" id="UP000639396"/>
    </source>
</evidence>
<dbReference type="Proteomes" id="UP000639396">
    <property type="component" value="Unassembled WGS sequence"/>
</dbReference>
<dbReference type="GO" id="GO:0003676">
    <property type="term" value="F:nucleic acid binding"/>
    <property type="evidence" value="ECO:0007669"/>
    <property type="project" value="InterPro"/>
</dbReference>
<feature type="domain" description="Exonuclease" evidence="1">
    <location>
        <begin position="25"/>
        <end position="197"/>
    </location>
</feature>
<dbReference type="GO" id="GO:0008408">
    <property type="term" value="F:3'-5' exonuclease activity"/>
    <property type="evidence" value="ECO:0007669"/>
    <property type="project" value="TreeGrafter"/>
</dbReference>
<dbReference type="InterPro" id="IPR036397">
    <property type="entry name" value="RNaseH_sf"/>
</dbReference>
<dbReference type="GO" id="GO:0005829">
    <property type="term" value="C:cytosol"/>
    <property type="evidence" value="ECO:0007669"/>
    <property type="project" value="TreeGrafter"/>
</dbReference>
<comment type="caution">
    <text evidence="2">The sequence shown here is derived from an EMBL/GenBank/DDBJ whole genome shotgun (WGS) entry which is preliminary data.</text>
</comment>
<keyword evidence="2" id="KW-0540">Nuclease</keyword>
<name>A0A927CJC6_9BACL</name>
<dbReference type="SMART" id="SM00479">
    <property type="entry name" value="EXOIII"/>
    <property type="match status" value="1"/>
</dbReference>